<proteinExistence type="predicted"/>
<organism evidence="1 2">
    <name type="scientific">Corallococcus praedator</name>
    <dbReference type="NCBI Taxonomy" id="2316724"/>
    <lineage>
        <taxon>Bacteria</taxon>
        <taxon>Pseudomonadati</taxon>
        <taxon>Myxococcota</taxon>
        <taxon>Myxococcia</taxon>
        <taxon>Myxococcales</taxon>
        <taxon>Cystobacterineae</taxon>
        <taxon>Myxococcaceae</taxon>
        <taxon>Corallococcus</taxon>
    </lineage>
</organism>
<dbReference type="EMBL" id="RAWI01000039">
    <property type="protein sequence ID" value="RKI13332.1"/>
    <property type="molecule type" value="Genomic_DNA"/>
</dbReference>
<gene>
    <name evidence="1" type="ORF">D7Y13_07805</name>
</gene>
<accession>A0ABX9QPM9</accession>
<keyword evidence="2" id="KW-1185">Reference proteome</keyword>
<reference evidence="1 2" key="1">
    <citation type="submission" date="2018-09" db="EMBL/GenBank/DDBJ databases">
        <authorList>
            <person name="Livingstone P.G."/>
            <person name="Whitworth D.E."/>
        </authorList>
    </citation>
    <scope>NUCLEOTIDE SEQUENCE [LARGE SCALE GENOMIC DNA]</scope>
    <source>
        <strain evidence="1 2">CA031B</strain>
    </source>
</reference>
<comment type="caution">
    <text evidence="1">The sequence shown here is derived from an EMBL/GenBank/DDBJ whole genome shotgun (WGS) entry which is preliminary data.</text>
</comment>
<name>A0ABX9QPM9_9BACT</name>
<dbReference type="Proteomes" id="UP000278907">
    <property type="component" value="Unassembled WGS sequence"/>
</dbReference>
<sequence length="105" mass="11767">MEAAGLWHAGIGTRTREDTMAPLKSHLRWCSDAFEIRWWIGERVTVVFALACCDREAMRFVATTGGCLTGELVRDMIAEMLEHRFGAGVLCGSSPVLKICFLREF</sequence>
<protein>
    <submittedName>
        <fullName evidence="1">Uncharacterized protein</fullName>
    </submittedName>
</protein>
<evidence type="ECO:0000313" key="2">
    <source>
        <dbReference type="Proteomes" id="UP000278907"/>
    </source>
</evidence>
<evidence type="ECO:0000313" key="1">
    <source>
        <dbReference type="EMBL" id="RKI13332.1"/>
    </source>
</evidence>